<dbReference type="Gene3D" id="3.40.640.10">
    <property type="entry name" value="Type I PLP-dependent aspartate aminotransferase-like (Major domain)"/>
    <property type="match status" value="1"/>
</dbReference>
<dbReference type="GO" id="GO:0032259">
    <property type="term" value="P:methylation"/>
    <property type="evidence" value="ECO:0007669"/>
    <property type="project" value="InterPro"/>
</dbReference>
<reference evidence="3 4" key="2">
    <citation type="submission" date="2015-05" db="EMBL/GenBank/DDBJ databases">
        <authorList>
            <person name="Morales-Cruz A."/>
            <person name="Amrine K.C."/>
            <person name="Cantu D."/>
        </authorList>
    </citation>
    <scope>NUCLEOTIDE SEQUENCE [LARGE SCALE GENOMIC DNA]</scope>
    <source>
        <strain evidence="3">DA912</strain>
    </source>
</reference>
<feature type="region of interest" description="Disordered" evidence="1">
    <location>
        <begin position="405"/>
        <end position="425"/>
    </location>
</feature>
<dbReference type="PROSITE" id="PS00092">
    <property type="entry name" value="N6_MTASE"/>
    <property type="match status" value="1"/>
</dbReference>
<comment type="caution">
    <text evidence="3">The sequence shown here is derived from an EMBL/GenBank/DDBJ whole genome shotgun (WGS) entry which is preliminary data.</text>
</comment>
<dbReference type="GO" id="GO:0008483">
    <property type="term" value="F:transaminase activity"/>
    <property type="evidence" value="ECO:0007669"/>
    <property type="project" value="UniProtKB-KW"/>
</dbReference>
<reference evidence="3 4" key="1">
    <citation type="submission" date="2015-05" db="EMBL/GenBank/DDBJ databases">
        <title>Distinctive expansion of gene families associated with plant cell wall degradation and secondary metabolism in the genomes of grapevine trunk pathogens.</title>
        <authorList>
            <person name="Lawrence D.P."/>
            <person name="Travadon R."/>
            <person name="Rolshausen P.E."/>
            <person name="Baumgartner K."/>
        </authorList>
    </citation>
    <scope>NUCLEOTIDE SEQUENCE [LARGE SCALE GENOMIC DNA]</scope>
    <source>
        <strain evidence="3">DA912</strain>
    </source>
</reference>
<gene>
    <name evidence="3" type="ORF">UCDDA912_g02953</name>
</gene>
<accession>A0A0G2IBG4</accession>
<dbReference type="SUPFAM" id="SSF53335">
    <property type="entry name" value="S-adenosyl-L-methionine-dependent methyltransferases"/>
    <property type="match status" value="1"/>
</dbReference>
<dbReference type="InterPro" id="IPR002052">
    <property type="entry name" value="DNA_methylase_N6_adenine_CS"/>
</dbReference>
<dbReference type="GO" id="GO:0003676">
    <property type="term" value="F:nucleic acid binding"/>
    <property type="evidence" value="ECO:0007669"/>
    <property type="project" value="InterPro"/>
</dbReference>
<dbReference type="STRING" id="1214573.A0A0G2IBG4"/>
<dbReference type="InterPro" id="IPR015424">
    <property type="entry name" value="PyrdxlP-dep_Trfase"/>
</dbReference>
<dbReference type="InterPro" id="IPR029063">
    <property type="entry name" value="SAM-dependent_MTases_sf"/>
</dbReference>
<protein>
    <submittedName>
        <fullName evidence="3">Putative aminotransferase class-v</fullName>
    </submittedName>
</protein>
<feature type="region of interest" description="Disordered" evidence="1">
    <location>
        <begin position="349"/>
        <end position="371"/>
    </location>
</feature>
<keyword evidence="3" id="KW-0808">Transferase</keyword>
<feature type="domain" description="Aminotransferase class V" evidence="2">
    <location>
        <begin position="36"/>
        <end position="330"/>
    </location>
</feature>
<dbReference type="InterPro" id="IPR015422">
    <property type="entry name" value="PyrdxlP-dep_Trfase_small"/>
</dbReference>
<dbReference type="Proteomes" id="UP000034680">
    <property type="component" value="Unassembled WGS sequence"/>
</dbReference>
<dbReference type="SUPFAM" id="SSF53383">
    <property type="entry name" value="PLP-dependent transferases"/>
    <property type="match status" value="1"/>
</dbReference>
<dbReference type="AlphaFoldDB" id="A0A0G2IBG4"/>
<dbReference type="Gene3D" id="3.90.1150.10">
    <property type="entry name" value="Aspartate Aminotransferase, domain 1"/>
    <property type="match status" value="1"/>
</dbReference>
<evidence type="ECO:0000313" key="4">
    <source>
        <dbReference type="Proteomes" id="UP000034680"/>
    </source>
</evidence>
<sequence length="646" mass="68648">MDVQKVRANFPALGQDQVFFDNAGGSQVLGSVVDSILLGASTTQLFRNFASTLSFQKGDEIIVSAIDHEANIAPWVDIAKRQDLVLKWWKPTTPSHSPKLLASDLEPLLSSRTRLVTCTHASNILGTIHDIKAISAAAHAASPSALVCVDAVAYAPHRRVDVRALGVDVYAFSWYKVYGPHIAMLYAAAGSAQTQMRSLGHFFNPHATLENKLGLAGGSYELVGAIGAVAAYVDSVGWEAILAQEAELQSTLLGYLNGRDDVTVRGETSADGALRVPTVSFTVRGWDSRELVETVEKETRFGFRWGAFYSNRLVNETLGLGKDGIVRQSFTRLGRGGGALDLIQTSTNLSHLSQPPPQHNTRVSQPAMLSTPDTSHVSYSRVYEPAEDSFLLLDTLSSPSETAFLQHRFGPPSHGDDGDGPTPPPPLVVEVGTGSGVVVGFVHAHALPIFGTCGVLTLGVDVNAFACGSTAATAARAGADNPATHGMFLGAVRGDLLAPLRVGSADVLVFNPPYVPTDELPAQDDERLAGAGADERDGSTMSASARFDRDSYLLSLSYAGGRDGMEITGRLIEALPGALSARGCAYLLLCAGNKPEEVKARIRGFGPAWRVLTVGDSGKQAGWEKLQVIRIWRDNDGGGDDNDTST</sequence>
<evidence type="ECO:0000313" key="3">
    <source>
        <dbReference type="EMBL" id="KKY37050.1"/>
    </source>
</evidence>
<dbReference type="Pfam" id="PF00266">
    <property type="entry name" value="Aminotran_5"/>
    <property type="match status" value="1"/>
</dbReference>
<dbReference type="OrthoDB" id="420046at2759"/>
<dbReference type="Gene3D" id="3.40.50.150">
    <property type="entry name" value="Vaccinia Virus protein VP39"/>
    <property type="match status" value="1"/>
</dbReference>
<dbReference type="EMBL" id="LCUC01000098">
    <property type="protein sequence ID" value="KKY37050.1"/>
    <property type="molecule type" value="Genomic_DNA"/>
</dbReference>
<dbReference type="GO" id="GO:0008168">
    <property type="term" value="F:methyltransferase activity"/>
    <property type="evidence" value="ECO:0007669"/>
    <property type="project" value="InterPro"/>
</dbReference>
<proteinExistence type="predicted"/>
<dbReference type="InterPro" id="IPR000192">
    <property type="entry name" value="Aminotrans_V_dom"/>
</dbReference>
<keyword evidence="3" id="KW-0032">Aminotransferase</keyword>
<evidence type="ECO:0000259" key="2">
    <source>
        <dbReference type="Pfam" id="PF00266"/>
    </source>
</evidence>
<name>A0A0G2IBG4_9PEZI</name>
<dbReference type="PANTHER" id="PTHR43586">
    <property type="entry name" value="CYSTEINE DESULFURASE"/>
    <property type="match status" value="1"/>
</dbReference>
<keyword evidence="4" id="KW-1185">Reference proteome</keyword>
<dbReference type="PANTHER" id="PTHR43586:SF21">
    <property type="entry name" value="PYRIDOXAL PHOSPHATE (PLP)-DEPENDENT ASPARTATE AMINOTRANSFERASE SUPERFAMILY"/>
    <property type="match status" value="1"/>
</dbReference>
<organism evidence="3 4">
    <name type="scientific">Diaporthe ampelina</name>
    <dbReference type="NCBI Taxonomy" id="1214573"/>
    <lineage>
        <taxon>Eukaryota</taxon>
        <taxon>Fungi</taxon>
        <taxon>Dikarya</taxon>
        <taxon>Ascomycota</taxon>
        <taxon>Pezizomycotina</taxon>
        <taxon>Sordariomycetes</taxon>
        <taxon>Sordariomycetidae</taxon>
        <taxon>Diaporthales</taxon>
        <taxon>Diaporthaceae</taxon>
        <taxon>Diaporthe</taxon>
    </lineage>
</organism>
<dbReference type="InterPro" id="IPR015421">
    <property type="entry name" value="PyrdxlP-dep_Trfase_major"/>
</dbReference>
<evidence type="ECO:0000256" key="1">
    <source>
        <dbReference type="SAM" id="MobiDB-lite"/>
    </source>
</evidence>